<dbReference type="STRING" id="181874.A0A409VEB5"/>
<gene>
    <name evidence="8" type="ORF">CVT24_005687</name>
</gene>
<dbReference type="Proteomes" id="UP000284842">
    <property type="component" value="Unassembled WGS sequence"/>
</dbReference>
<evidence type="ECO:0000313" key="8">
    <source>
        <dbReference type="EMBL" id="PPQ63227.1"/>
    </source>
</evidence>
<feature type="transmembrane region" description="Helical" evidence="7">
    <location>
        <begin position="47"/>
        <end position="68"/>
    </location>
</feature>
<keyword evidence="2" id="KW-0813">Transport</keyword>
<organism evidence="8 9">
    <name type="scientific">Panaeolus cyanescens</name>
    <dbReference type="NCBI Taxonomy" id="181874"/>
    <lineage>
        <taxon>Eukaryota</taxon>
        <taxon>Fungi</taxon>
        <taxon>Dikarya</taxon>
        <taxon>Basidiomycota</taxon>
        <taxon>Agaricomycotina</taxon>
        <taxon>Agaricomycetes</taxon>
        <taxon>Agaricomycetidae</taxon>
        <taxon>Agaricales</taxon>
        <taxon>Agaricineae</taxon>
        <taxon>Galeropsidaceae</taxon>
        <taxon>Panaeolus</taxon>
    </lineage>
</organism>
<dbReference type="GO" id="GO:0022857">
    <property type="term" value="F:transmembrane transporter activity"/>
    <property type="evidence" value="ECO:0007669"/>
    <property type="project" value="TreeGrafter"/>
</dbReference>
<evidence type="ECO:0000256" key="1">
    <source>
        <dbReference type="ARBA" id="ARBA00004141"/>
    </source>
</evidence>
<evidence type="ECO:0000256" key="4">
    <source>
        <dbReference type="ARBA" id="ARBA00022989"/>
    </source>
</evidence>
<comment type="subcellular location">
    <subcellularLocation>
        <location evidence="1">Membrane</location>
        <topology evidence="1">Multi-pass membrane protein</topology>
    </subcellularLocation>
</comment>
<evidence type="ECO:0000256" key="6">
    <source>
        <dbReference type="SAM" id="MobiDB-lite"/>
    </source>
</evidence>
<dbReference type="PANTHER" id="PTHR43791:SF59">
    <property type="entry name" value="TRANSPORTER, PUTATIVE (AFU_ORTHOLOGUE AFUA_1G06550)-RELATED"/>
    <property type="match status" value="1"/>
</dbReference>
<keyword evidence="9" id="KW-1185">Reference proteome</keyword>
<keyword evidence="5 7" id="KW-0472">Membrane</keyword>
<reference evidence="8 9" key="1">
    <citation type="journal article" date="2018" name="Evol. Lett.">
        <title>Horizontal gene cluster transfer increased hallucinogenic mushroom diversity.</title>
        <authorList>
            <person name="Reynolds H.T."/>
            <person name="Vijayakumar V."/>
            <person name="Gluck-Thaler E."/>
            <person name="Korotkin H.B."/>
            <person name="Matheny P.B."/>
            <person name="Slot J.C."/>
        </authorList>
    </citation>
    <scope>NUCLEOTIDE SEQUENCE [LARGE SCALE GENOMIC DNA]</scope>
    <source>
        <strain evidence="8 9">2629</strain>
    </source>
</reference>
<keyword evidence="4 7" id="KW-1133">Transmembrane helix</keyword>
<dbReference type="OrthoDB" id="6730379at2759"/>
<evidence type="ECO:0000256" key="2">
    <source>
        <dbReference type="ARBA" id="ARBA00022448"/>
    </source>
</evidence>
<evidence type="ECO:0000313" key="9">
    <source>
        <dbReference type="Proteomes" id="UP000284842"/>
    </source>
</evidence>
<feature type="transmembrane region" description="Helical" evidence="7">
    <location>
        <begin position="89"/>
        <end position="108"/>
    </location>
</feature>
<dbReference type="PANTHER" id="PTHR43791">
    <property type="entry name" value="PERMEASE-RELATED"/>
    <property type="match status" value="1"/>
</dbReference>
<evidence type="ECO:0000256" key="5">
    <source>
        <dbReference type="ARBA" id="ARBA00023136"/>
    </source>
</evidence>
<sequence>MICDLKSWCWLGLMFTLHIPASGVTNFGPLILRGFGFDDYHVMLFQMPYGACQLIVIFLGFVSTIYFYSLAKSLNIHDKWLSKRYRVKSYIIFCALLPAIAASGKSKTSKGPSSTTDRPSAYYLLSSYCVVGPLIVNWQSSNTAGHSKKTSTTAITTMGSVGGSIVGPLLFDPKDKPYYRRGLQSLVICFSTCLLLTVMTTLYLKHLNRVNRRRRIAAGKKADIVDYSMMSIEEAEAERAKQSSQSSSEGDGMSPTGTRAFDDLTDLQNDEFIYVY</sequence>
<protein>
    <submittedName>
        <fullName evidence="8">Uncharacterized protein</fullName>
    </submittedName>
</protein>
<dbReference type="Gene3D" id="1.20.1250.20">
    <property type="entry name" value="MFS general substrate transporter like domains"/>
    <property type="match status" value="1"/>
</dbReference>
<dbReference type="GO" id="GO:0016020">
    <property type="term" value="C:membrane"/>
    <property type="evidence" value="ECO:0007669"/>
    <property type="project" value="UniProtKB-SubCell"/>
</dbReference>
<dbReference type="InterPro" id="IPR036259">
    <property type="entry name" value="MFS_trans_sf"/>
</dbReference>
<accession>A0A409VEB5</accession>
<feature type="transmembrane region" description="Helical" evidence="7">
    <location>
        <begin position="150"/>
        <end position="171"/>
    </location>
</feature>
<feature type="transmembrane region" description="Helical" evidence="7">
    <location>
        <begin position="120"/>
        <end position="138"/>
    </location>
</feature>
<proteinExistence type="predicted"/>
<name>A0A409VEB5_9AGAR</name>
<evidence type="ECO:0000256" key="7">
    <source>
        <dbReference type="SAM" id="Phobius"/>
    </source>
</evidence>
<dbReference type="AlphaFoldDB" id="A0A409VEB5"/>
<feature type="region of interest" description="Disordered" evidence="6">
    <location>
        <begin position="236"/>
        <end position="262"/>
    </location>
</feature>
<evidence type="ECO:0000256" key="3">
    <source>
        <dbReference type="ARBA" id="ARBA00022692"/>
    </source>
</evidence>
<feature type="transmembrane region" description="Helical" evidence="7">
    <location>
        <begin position="183"/>
        <end position="204"/>
    </location>
</feature>
<comment type="caution">
    <text evidence="8">The sequence shown here is derived from an EMBL/GenBank/DDBJ whole genome shotgun (WGS) entry which is preliminary data.</text>
</comment>
<keyword evidence="3 7" id="KW-0812">Transmembrane</keyword>
<dbReference type="InParanoid" id="A0A409VEB5"/>
<dbReference type="EMBL" id="NHTK01006128">
    <property type="protein sequence ID" value="PPQ63227.1"/>
    <property type="molecule type" value="Genomic_DNA"/>
</dbReference>
<dbReference type="SUPFAM" id="SSF103473">
    <property type="entry name" value="MFS general substrate transporter"/>
    <property type="match status" value="1"/>
</dbReference>